<comment type="caution">
    <text evidence="2">The sequence shown here is derived from an EMBL/GenBank/DDBJ whole genome shotgun (WGS) entry which is preliminary data.</text>
</comment>
<dbReference type="InterPro" id="IPR000182">
    <property type="entry name" value="GNAT_dom"/>
</dbReference>
<gene>
    <name evidence="2" type="ORF">BSK65_20915</name>
</gene>
<dbReference type="SUPFAM" id="SSF55729">
    <property type="entry name" value="Acyl-CoA N-acyltransferases (Nat)"/>
    <property type="match status" value="1"/>
</dbReference>
<dbReference type="EMBL" id="MPTW01000013">
    <property type="protein sequence ID" value="OME66958.1"/>
    <property type="molecule type" value="Genomic_DNA"/>
</dbReference>
<organism evidence="2 3">
    <name type="scientific">Paenibacillus odorifer</name>
    <dbReference type="NCBI Taxonomy" id="189426"/>
    <lineage>
        <taxon>Bacteria</taxon>
        <taxon>Bacillati</taxon>
        <taxon>Bacillota</taxon>
        <taxon>Bacilli</taxon>
        <taxon>Bacillales</taxon>
        <taxon>Paenibacillaceae</taxon>
        <taxon>Paenibacillus</taxon>
    </lineage>
</organism>
<sequence>MEINLVPVTFEDKEVLTNLYQFYNYDFSLFTDQDVNQHGEFEVNIDYFWEGDHRWNPYLIEVSGNVAGFVVVLFENLDTDPDPTHVIYDFMILQKYRRNGIGTAAATKTLDLFKEAKWKLAQMENNKPAIAFWRKVLKDYTKDNYSECYLSDLQKYTQAFDRRGRTK</sequence>
<protein>
    <submittedName>
        <fullName evidence="2">GNAT family N-acetyltransferase</fullName>
    </submittedName>
</protein>
<dbReference type="InterPro" id="IPR016181">
    <property type="entry name" value="Acyl_CoA_acyltransferase"/>
</dbReference>
<evidence type="ECO:0000313" key="3">
    <source>
        <dbReference type="Proteomes" id="UP000187425"/>
    </source>
</evidence>
<name>A0A1R0ZCG1_9BACL</name>
<evidence type="ECO:0000313" key="2">
    <source>
        <dbReference type="EMBL" id="OME66958.1"/>
    </source>
</evidence>
<proteinExistence type="predicted"/>
<dbReference type="Pfam" id="PF00583">
    <property type="entry name" value="Acetyltransf_1"/>
    <property type="match status" value="1"/>
</dbReference>
<feature type="domain" description="N-acetyltransferase" evidence="1">
    <location>
        <begin position="8"/>
        <end position="155"/>
    </location>
</feature>
<dbReference type="OrthoDB" id="8479334at2"/>
<evidence type="ECO:0000259" key="1">
    <source>
        <dbReference type="PROSITE" id="PS51186"/>
    </source>
</evidence>
<dbReference type="Proteomes" id="UP000187425">
    <property type="component" value="Unassembled WGS sequence"/>
</dbReference>
<keyword evidence="2" id="KW-0808">Transferase</keyword>
<dbReference type="CDD" id="cd04301">
    <property type="entry name" value="NAT_SF"/>
    <property type="match status" value="1"/>
</dbReference>
<accession>A0A1R0ZCG1</accession>
<dbReference type="PROSITE" id="PS51186">
    <property type="entry name" value="GNAT"/>
    <property type="match status" value="1"/>
</dbReference>
<dbReference type="GO" id="GO:0016747">
    <property type="term" value="F:acyltransferase activity, transferring groups other than amino-acyl groups"/>
    <property type="evidence" value="ECO:0007669"/>
    <property type="project" value="InterPro"/>
</dbReference>
<reference evidence="2 3" key="1">
    <citation type="submission" date="2016-11" db="EMBL/GenBank/DDBJ databases">
        <title>Paenibacillus species isolates.</title>
        <authorList>
            <person name="Beno S.M."/>
        </authorList>
    </citation>
    <scope>NUCLEOTIDE SEQUENCE [LARGE SCALE GENOMIC DNA]</scope>
    <source>
        <strain evidence="2 3">FSL H7-0443</strain>
    </source>
</reference>
<dbReference type="AlphaFoldDB" id="A0A1R0ZCG1"/>
<dbReference type="Gene3D" id="3.40.630.30">
    <property type="match status" value="1"/>
</dbReference>